<organism evidence="1 2">
    <name type="scientific">Saccharomonospora viridis (strain ATCC 15386 / DSM 43017 / JCM 3036 / CCUG 5913 / NBRC 12207 / NCIMB 9602 / P101)</name>
    <name type="common">Thermoactinomyces viridis</name>
    <dbReference type="NCBI Taxonomy" id="471857"/>
    <lineage>
        <taxon>Bacteria</taxon>
        <taxon>Bacillati</taxon>
        <taxon>Actinomycetota</taxon>
        <taxon>Actinomycetes</taxon>
        <taxon>Pseudonocardiales</taxon>
        <taxon>Pseudonocardiaceae</taxon>
        <taxon>Saccharomonospora</taxon>
    </lineage>
</organism>
<dbReference type="AlphaFoldDB" id="C7MWL4"/>
<evidence type="ECO:0000313" key="2">
    <source>
        <dbReference type="Proteomes" id="UP000000841"/>
    </source>
</evidence>
<dbReference type="RefSeq" id="WP_012796302.1">
    <property type="nucleotide sequence ID" value="NC_013159.1"/>
</dbReference>
<dbReference type="eggNOG" id="COG0694">
    <property type="taxonomic scope" value="Bacteria"/>
</dbReference>
<sequence length="172" mass="18657">MTTVTETPKTPEAAGRWDEDRIRAKLTELDAVLAELMERADAESSTAFEAVRALVDVYGEALARILDRADSALMETLVADELVSHLLLVHDLHPDDPATRIRRVLAELAPHVEAELAEYADGVATVVVDGAARTGTVPVEDAVRAVAPEVDEVRVERRSTPAFVPLTAVRAR</sequence>
<gene>
    <name evidence="1" type="ordered locus">Svir_08130</name>
</gene>
<reference evidence="1 2" key="1">
    <citation type="journal article" date="2009" name="Stand. Genomic Sci.">
        <title>Complete genome sequence of Saccharomonospora viridis type strain (P101).</title>
        <authorList>
            <person name="Pati A."/>
            <person name="Sikorski J."/>
            <person name="Nolan M."/>
            <person name="Lapidus A."/>
            <person name="Copeland A."/>
            <person name="Glavina Del Rio T."/>
            <person name="Lucas S."/>
            <person name="Chen F."/>
            <person name="Tice H."/>
            <person name="Pitluck S."/>
            <person name="Cheng J.F."/>
            <person name="Chertkov O."/>
            <person name="Brettin T."/>
            <person name="Han C."/>
            <person name="Detter J.C."/>
            <person name="Kuske C."/>
            <person name="Bruce D."/>
            <person name="Goodwin L."/>
            <person name="Chain P."/>
            <person name="D'haeseleer P."/>
            <person name="Chen A."/>
            <person name="Palaniappan K."/>
            <person name="Ivanova N."/>
            <person name="Mavromatis K."/>
            <person name="Mikhailova N."/>
            <person name="Rohde M."/>
            <person name="Tindall B.J."/>
            <person name="Goker M."/>
            <person name="Bristow J."/>
            <person name="Eisen J.A."/>
            <person name="Markowitz V."/>
            <person name="Hugenholtz P."/>
            <person name="Kyrpides N.C."/>
            <person name="Klenk H.P."/>
        </authorList>
    </citation>
    <scope>NUCLEOTIDE SEQUENCE [LARGE SCALE GENOMIC DNA]</scope>
    <source>
        <strain evidence="2">ATCC 15386 / DSM 43017 / JCM 3036 / NBRC 12207 / P101</strain>
    </source>
</reference>
<dbReference type="HOGENOM" id="CLU_106183_0_0_11"/>
<accession>C7MWL4</accession>
<dbReference type="EMBL" id="CP001683">
    <property type="protein sequence ID" value="ACU95873.1"/>
    <property type="molecule type" value="Genomic_DNA"/>
</dbReference>
<dbReference type="KEGG" id="svi:Svir_08130"/>
<dbReference type="Proteomes" id="UP000000841">
    <property type="component" value="Chromosome"/>
</dbReference>
<keyword evidence="2" id="KW-1185">Reference proteome</keyword>
<name>C7MWL4_SACVD</name>
<evidence type="ECO:0000313" key="1">
    <source>
        <dbReference type="EMBL" id="ACU95873.1"/>
    </source>
</evidence>
<protein>
    <submittedName>
        <fullName evidence="1">Uncharacterized protein</fullName>
    </submittedName>
</protein>
<dbReference type="STRING" id="471857.Svir_08130"/>
<proteinExistence type="predicted"/>